<dbReference type="RefSeq" id="WP_186902187.1">
    <property type="nucleotide sequence ID" value="NZ_JACOGD010000001.1"/>
</dbReference>
<evidence type="ECO:0000313" key="2">
    <source>
        <dbReference type="EMBL" id="MBC3930305.1"/>
    </source>
</evidence>
<reference evidence="2 3" key="1">
    <citation type="submission" date="2020-08" db="EMBL/GenBank/DDBJ databases">
        <title>Novel species isolated from subtropical streams in China.</title>
        <authorList>
            <person name="Lu H."/>
        </authorList>
    </citation>
    <scope>NUCLEOTIDE SEQUENCE [LARGE SCALE GENOMIC DNA]</scope>
    <source>
        <strain evidence="2 3">CY22W</strain>
    </source>
</reference>
<comment type="caution">
    <text evidence="2">The sequence shown here is derived from an EMBL/GenBank/DDBJ whole genome shotgun (WGS) entry which is preliminary data.</text>
</comment>
<name>A0ABR7A068_9BURK</name>
<evidence type="ECO:0000313" key="3">
    <source>
        <dbReference type="Proteomes" id="UP000654304"/>
    </source>
</evidence>
<dbReference type="Proteomes" id="UP000654304">
    <property type="component" value="Unassembled WGS sequence"/>
</dbReference>
<keyword evidence="3" id="KW-1185">Reference proteome</keyword>
<feature type="signal peptide" evidence="1">
    <location>
        <begin position="1"/>
        <end position="25"/>
    </location>
</feature>
<gene>
    <name evidence="2" type="ORF">H8K43_01375</name>
</gene>
<accession>A0ABR7A068</accession>
<feature type="chain" id="PRO_5046033015" evidence="1">
    <location>
        <begin position="26"/>
        <end position="433"/>
    </location>
</feature>
<dbReference type="EMBL" id="JACOGD010000001">
    <property type="protein sequence ID" value="MBC3930305.1"/>
    <property type="molecule type" value="Genomic_DNA"/>
</dbReference>
<evidence type="ECO:0000256" key="1">
    <source>
        <dbReference type="SAM" id="SignalP"/>
    </source>
</evidence>
<organism evidence="2 3">
    <name type="scientific">Undibacterium curvum</name>
    <dbReference type="NCBI Taxonomy" id="2762294"/>
    <lineage>
        <taxon>Bacteria</taxon>
        <taxon>Pseudomonadati</taxon>
        <taxon>Pseudomonadota</taxon>
        <taxon>Betaproteobacteria</taxon>
        <taxon>Burkholderiales</taxon>
        <taxon>Oxalobacteraceae</taxon>
        <taxon>Undibacterium</taxon>
    </lineage>
</organism>
<sequence length="433" mass="49012">MMKTNKYLPQLVCVLAVLPCLPASAANELVLQLETALTRDTNPLRFTDQANTDPGLVSSAQKQADTVAAADLRFGAIVPVLSDQTRLVLTGSLGNRHYKNYSQLDHQTGGADLAFDWVAGHALSGRISAGKSKRLFQYINGSLTERDLSHEQRAGSDWRLRINNDFLLAASLSRSGLDYDLPVNQLYNFREHSKQAGLRYTSTTGSMLEGGLRWSDTEFPQRTEAQITQLDRAYKEREAYLDAEWNYSVKTVFSTHLGLIKRSYETLSERDTNLLNTIVRGTYLYSPQLRFDLQLFDRPFSIVDPAILYVQTKGIRLDSSWKYSPKLQWNASVLWQDSDQKLIPRFDTAAALQSRKEKLQRLGFGGSYLIDRGFRLFLDSAYERTQREADGVQLKQAIIKLGFEYTYENIAGSAARMGLNRYQQFYSATEATK</sequence>
<keyword evidence="1" id="KW-0732">Signal</keyword>
<proteinExistence type="predicted"/>
<protein>
    <submittedName>
        <fullName evidence="2">Uncharacterized protein</fullName>
    </submittedName>
</protein>